<feature type="signal peptide" evidence="1">
    <location>
        <begin position="1"/>
        <end position="21"/>
    </location>
</feature>
<evidence type="ECO:0000256" key="1">
    <source>
        <dbReference type="SAM" id="SignalP"/>
    </source>
</evidence>
<reference evidence="2 3" key="1">
    <citation type="submission" date="2023-12" db="EMBL/GenBank/DDBJ databases">
        <title>Genomic sequences of Capnocytophaga and Parvimonas strains.</title>
        <authorList>
            <person name="Watt R.M."/>
            <person name="Wang M."/>
            <person name="Yang T."/>
            <person name="Tong W.M."/>
        </authorList>
    </citation>
    <scope>NUCLEOTIDE SEQUENCE [LARGE SCALE GENOMIC DNA]</scope>
    <source>
        <strain evidence="2 3">CCUG 13156</strain>
    </source>
</reference>
<comment type="caution">
    <text evidence="2">The sequence shown here is derived from an EMBL/GenBank/DDBJ whole genome shotgun (WGS) entry which is preliminary data.</text>
</comment>
<accession>A0ABU5Y8U3</accession>
<evidence type="ECO:0000313" key="2">
    <source>
        <dbReference type="EMBL" id="MEB3040211.1"/>
    </source>
</evidence>
<name>A0ABU5Y8U3_9FLAO</name>
<gene>
    <name evidence="2" type="ORF">VJJ49_05820</name>
</gene>
<dbReference type="Pfam" id="PF03415">
    <property type="entry name" value="Peptidase_C11"/>
    <property type="match status" value="1"/>
</dbReference>
<feature type="chain" id="PRO_5046433761" evidence="1">
    <location>
        <begin position="22"/>
        <end position="377"/>
    </location>
</feature>
<organism evidence="2 3">
    <name type="scientific">Capnocytophaga gingivalis</name>
    <dbReference type="NCBI Taxonomy" id="1017"/>
    <lineage>
        <taxon>Bacteria</taxon>
        <taxon>Pseudomonadati</taxon>
        <taxon>Bacteroidota</taxon>
        <taxon>Flavobacteriia</taxon>
        <taxon>Flavobacteriales</taxon>
        <taxon>Flavobacteriaceae</taxon>
        <taxon>Capnocytophaga</taxon>
    </lineage>
</organism>
<sequence>MKYILYSFFFLLLLSCSKTESNIGVTSAPHKKHTVILYAIADNNLYNYAEKNIQAIEKYWDNSFNGNFVVVLDAPDYAIRKRPSVFKVEKPNNIEILPNNPNFDTTDKFTMKNIISDIKKQYPSDKYTLILWSHATAWLPNNYELEQNRNISTKSFGKNKEKELSIFDLEEIIPDNSFETIIFDACFMSSVEVLYQLKNKSKYTIASTAEILQTGFPYKELTLQLFDESKSPIDWAKSYFDYYNSQKGIYKSATISVIYNQYFKELETIMKKISIKEKNHIIINTQNIQKYDRLRESIFYDFYNYIEQFNLDNNKLNELKSILDKLVIYKANTETFAKKIIINTHSGLSTYILSDRTPKILLDEYKKYSWYNLLNTN</sequence>
<dbReference type="Gene3D" id="3.40.50.11970">
    <property type="match status" value="1"/>
</dbReference>
<dbReference type="PANTHER" id="PTHR37835">
    <property type="entry name" value="ALPHA-CLOSTRIPAIN"/>
    <property type="match status" value="1"/>
</dbReference>
<proteinExistence type="predicted"/>
<dbReference type="EMBL" id="JAYKBV010000006">
    <property type="protein sequence ID" value="MEB3040211.1"/>
    <property type="molecule type" value="Genomic_DNA"/>
</dbReference>
<dbReference type="Proteomes" id="UP001324270">
    <property type="component" value="Unassembled WGS sequence"/>
</dbReference>
<dbReference type="PROSITE" id="PS51257">
    <property type="entry name" value="PROKAR_LIPOPROTEIN"/>
    <property type="match status" value="1"/>
</dbReference>
<protein>
    <submittedName>
        <fullName evidence="2">Clostripain-related cysteine peptidase</fullName>
    </submittedName>
</protein>
<keyword evidence="3" id="KW-1185">Reference proteome</keyword>
<dbReference type="RefSeq" id="WP_323979268.1">
    <property type="nucleotide sequence ID" value="NZ_JAYKBV010000006.1"/>
</dbReference>
<evidence type="ECO:0000313" key="3">
    <source>
        <dbReference type="Proteomes" id="UP001324270"/>
    </source>
</evidence>
<dbReference type="InterPro" id="IPR005077">
    <property type="entry name" value="Peptidase_C11"/>
</dbReference>
<dbReference type="PANTHER" id="PTHR37835:SF1">
    <property type="entry name" value="ALPHA-CLOSTRIPAIN"/>
    <property type="match status" value="1"/>
</dbReference>
<keyword evidence="1" id="KW-0732">Signal</keyword>